<evidence type="ECO:0000313" key="2">
    <source>
        <dbReference type="EMBL" id="MBB5713668.1"/>
    </source>
</evidence>
<protein>
    <recommendedName>
        <fullName evidence="4">Peptidoglycan-binding protein</fullName>
    </recommendedName>
</protein>
<sequence length="322" mass="33541">MTTIRKELQALTPPQRAELIYSKARADLSNRLWRAALGDGDAEQANRPSGPDAESMPLDSLLALFEPNKTASAGPTTEPTLQAAVPQPADLPIKSESGSSEEAGSHAAPVGLGANARHAGTLADAASRTGIPAPALAAIVNAEAAKGADGSWLAFSRNPRSSAAGLGQFLSSTWEGMASSSGTWLNSIARSRGWIGDNGHVLPSARSSLLQMRYDAEASINTVADYARRNLDGLRRAGVPVGSDATTIAQSAYLGHHLGLGDAIKFAKGGLDPARARQLLCAQIGTTKASQEIAQAGNASVAHRAWYLGYVSRQLRPDRFAA</sequence>
<gene>
    <name evidence="2" type="ORF">FHS94_000487</name>
</gene>
<feature type="compositionally biased region" description="Polar residues" evidence="1">
    <location>
        <begin position="69"/>
        <end position="80"/>
    </location>
</feature>
<evidence type="ECO:0000256" key="1">
    <source>
        <dbReference type="SAM" id="MobiDB-lite"/>
    </source>
</evidence>
<accession>A0A7W9BAX4</accession>
<dbReference type="Proteomes" id="UP000546200">
    <property type="component" value="Unassembled WGS sequence"/>
</dbReference>
<dbReference type="EMBL" id="JACIJK010000001">
    <property type="protein sequence ID" value="MBB5713668.1"/>
    <property type="molecule type" value="Genomic_DNA"/>
</dbReference>
<evidence type="ECO:0008006" key="4">
    <source>
        <dbReference type="Google" id="ProtNLM"/>
    </source>
</evidence>
<feature type="compositionally biased region" description="Low complexity" evidence="1">
    <location>
        <begin position="95"/>
        <end position="108"/>
    </location>
</feature>
<feature type="region of interest" description="Disordered" evidence="1">
    <location>
        <begin position="69"/>
        <end position="108"/>
    </location>
</feature>
<dbReference type="Gene3D" id="1.10.530.10">
    <property type="match status" value="1"/>
</dbReference>
<dbReference type="AlphaFoldDB" id="A0A7W9BAX4"/>
<organism evidence="2 3">
    <name type="scientific">Sphingomonas aerophila</name>
    <dbReference type="NCBI Taxonomy" id="1344948"/>
    <lineage>
        <taxon>Bacteria</taxon>
        <taxon>Pseudomonadati</taxon>
        <taxon>Pseudomonadota</taxon>
        <taxon>Alphaproteobacteria</taxon>
        <taxon>Sphingomonadales</taxon>
        <taxon>Sphingomonadaceae</taxon>
        <taxon>Sphingomonas</taxon>
    </lineage>
</organism>
<reference evidence="2 3" key="1">
    <citation type="submission" date="2020-08" db="EMBL/GenBank/DDBJ databases">
        <title>Genomic Encyclopedia of Type Strains, Phase IV (KMG-IV): sequencing the most valuable type-strain genomes for metagenomic binning, comparative biology and taxonomic classification.</title>
        <authorList>
            <person name="Goeker M."/>
        </authorList>
    </citation>
    <scope>NUCLEOTIDE SEQUENCE [LARGE SCALE GENOMIC DNA]</scope>
    <source>
        <strain evidence="2 3">DSM 100044</strain>
    </source>
</reference>
<dbReference type="InterPro" id="IPR023346">
    <property type="entry name" value="Lysozyme-like_dom_sf"/>
</dbReference>
<dbReference type="RefSeq" id="WP_184054200.1">
    <property type="nucleotide sequence ID" value="NZ_JACIJK010000001.1"/>
</dbReference>
<comment type="caution">
    <text evidence="2">The sequence shown here is derived from an EMBL/GenBank/DDBJ whole genome shotgun (WGS) entry which is preliminary data.</text>
</comment>
<dbReference type="SUPFAM" id="SSF53955">
    <property type="entry name" value="Lysozyme-like"/>
    <property type="match status" value="1"/>
</dbReference>
<proteinExistence type="predicted"/>
<evidence type="ECO:0000313" key="3">
    <source>
        <dbReference type="Proteomes" id="UP000546200"/>
    </source>
</evidence>
<name>A0A7W9BAX4_9SPHN</name>
<keyword evidence="3" id="KW-1185">Reference proteome</keyword>
<feature type="region of interest" description="Disordered" evidence="1">
    <location>
        <begin position="38"/>
        <end position="57"/>
    </location>
</feature>